<dbReference type="Gene3D" id="1.10.10.2910">
    <property type="match status" value="1"/>
</dbReference>
<evidence type="ECO:0000256" key="1">
    <source>
        <dbReference type="ARBA" id="ARBA00007227"/>
    </source>
</evidence>
<evidence type="ECO:0000259" key="2">
    <source>
        <dbReference type="PROSITE" id="PS50943"/>
    </source>
</evidence>
<accession>A0ABU8UZP8</accession>
<dbReference type="PROSITE" id="PS50943">
    <property type="entry name" value="HTH_CROC1"/>
    <property type="match status" value="1"/>
</dbReference>
<gene>
    <name evidence="3" type="ORF">QCL97_006470</name>
</gene>
<dbReference type="InterPro" id="IPR001387">
    <property type="entry name" value="Cro/C1-type_HTH"/>
</dbReference>
<evidence type="ECO:0000313" key="4">
    <source>
        <dbReference type="Proteomes" id="UP001224516"/>
    </source>
</evidence>
<proteinExistence type="inferred from homology"/>
<organism evidence="3 4">
    <name type="scientific">Chromobacterium amazonense</name>
    <dbReference type="NCBI Taxonomy" id="1382803"/>
    <lineage>
        <taxon>Bacteria</taxon>
        <taxon>Pseudomonadati</taxon>
        <taxon>Pseudomonadota</taxon>
        <taxon>Betaproteobacteria</taxon>
        <taxon>Neisseriales</taxon>
        <taxon>Chromobacteriaceae</taxon>
        <taxon>Chromobacterium</taxon>
    </lineage>
</organism>
<dbReference type="InterPro" id="IPR052345">
    <property type="entry name" value="Rad_response_metalloprotease"/>
</dbReference>
<dbReference type="PANTHER" id="PTHR43236">
    <property type="entry name" value="ANTITOXIN HIGA1"/>
    <property type="match status" value="1"/>
</dbReference>
<protein>
    <submittedName>
        <fullName evidence="3">XRE family transcriptional regulator</fullName>
    </submittedName>
</protein>
<feature type="domain" description="HTH cro/C1-type" evidence="2">
    <location>
        <begin position="14"/>
        <end position="65"/>
    </location>
</feature>
<dbReference type="EMBL" id="JAVFJF020000009">
    <property type="protein sequence ID" value="MEJ8674364.1"/>
    <property type="molecule type" value="Genomic_DNA"/>
</dbReference>
<comment type="similarity">
    <text evidence="1">Belongs to the short-chain fatty acyl-CoA assimilation regulator (ScfR) family.</text>
</comment>
<dbReference type="CDD" id="cd00093">
    <property type="entry name" value="HTH_XRE"/>
    <property type="match status" value="1"/>
</dbReference>
<reference evidence="3 4" key="1">
    <citation type="submission" date="2023-12" db="EMBL/GenBank/DDBJ databases">
        <title>Evaluation and characterization of a potential secondary metabolite violacein from indigenous Chromobacterium amazonense SAM215.</title>
        <authorList>
            <person name="Tarafdar M.R."/>
            <person name="Abedin S.M."/>
            <person name="Atiqua A."/>
            <person name="Saha A."/>
            <person name="Khan S.N."/>
        </authorList>
    </citation>
    <scope>NUCLEOTIDE SEQUENCE [LARGE SCALE GENOMIC DNA]</scope>
    <source>
        <strain evidence="3 4">SAM215</strain>
    </source>
</reference>
<comment type="caution">
    <text evidence="3">The sequence shown here is derived from an EMBL/GenBank/DDBJ whole genome shotgun (WGS) entry which is preliminary data.</text>
</comment>
<evidence type="ECO:0000313" key="3">
    <source>
        <dbReference type="EMBL" id="MEJ8674364.1"/>
    </source>
</evidence>
<dbReference type="SUPFAM" id="SSF47413">
    <property type="entry name" value="lambda repressor-like DNA-binding domains"/>
    <property type="match status" value="1"/>
</dbReference>
<dbReference type="PANTHER" id="PTHR43236:SF2">
    <property type="entry name" value="BLL0069 PROTEIN"/>
    <property type="match status" value="1"/>
</dbReference>
<dbReference type="Gene3D" id="1.10.260.40">
    <property type="entry name" value="lambda repressor-like DNA-binding domains"/>
    <property type="match status" value="1"/>
</dbReference>
<dbReference type="SMART" id="SM00530">
    <property type="entry name" value="HTH_XRE"/>
    <property type="match status" value="1"/>
</dbReference>
<keyword evidence="4" id="KW-1185">Reference proteome</keyword>
<name>A0ABU8UZP8_9NEIS</name>
<dbReference type="Proteomes" id="UP001224516">
    <property type="component" value="Unassembled WGS sequence"/>
</dbReference>
<dbReference type="InterPro" id="IPR010982">
    <property type="entry name" value="Lambda_DNA-bd_dom_sf"/>
</dbReference>
<dbReference type="RefSeq" id="WP_307909508.1">
    <property type="nucleotide sequence ID" value="NZ_JAVFJF020000009.1"/>
</dbReference>
<sequence length="379" mass="43137">MAQAHVNSDILSWARNRARLSTSALAEKLHVKEEKLQGWEAGEEKPTFRQAQEFAHHTHIPFGYLFLNTPPADELPIPDLRTIGSHGPLEISLDLRDTVREVLRRQLWYREYQIDQGRDPVAVVGSVTLNMSVMSIVENMRSHLGVGRWPDRGRWDAYFNDLLHRIESLGILVMRSSMVGSNTRRILSVKEFRGFAIADGYAPVVFINTSDCPEARLFTLLHELTHIWLGESGVSDGEHGSHRKVEKICNAVAAEFLVPEDEFKRKWNNSEEWHWNVGVLASHFHVSQWVSARRAMDLGYIDSEEYQAFISQRHADYKAIERDGAPRYGLLQTLKVSKRLAMAVTSEALSGRILLRDAGQLIGIKPHKLAEYARQELGI</sequence>
<dbReference type="Pfam" id="PF06114">
    <property type="entry name" value="Peptidase_M78"/>
    <property type="match status" value="1"/>
</dbReference>
<dbReference type="InterPro" id="IPR010359">
    <property type="entry name" value="IrrE_HExxH"/>
</dbReference>